<reference evidence="1" key="1">
    <citation type="journal article" date="2021" name="Proc. Natl. Acad. Sci. U.S.A.">
        <title>A Catalog of Tens of Thousands of Viruses from Human Metagenomes Reveals Hidden Associations with Chronic Diseases.</title>
        <authorList>
            <person name="Tisza M.J."/>
            <person name="Buck C.B."/>
        </authorList>
    </citation>
    <scope>NUCLEOTIDE SEQUENCE</scope>
    <source>
        <strain evidence="1">CtLfk13</strain>
    </source>
</reference>
<proteinExistence type="predicted"/>
<accession>A0A8S5N1D0</accession>
<dbReference type="EMBL" id="BK015040">
    <property type="protein sequence ID" value="DAD88417.1"/>
    <property type="molecule type" value="Genomic_DNA"/>
</dbReference>
<name>A0A8S5N1D0_9CAUD</name>
<sequence>MKTRRSHLSTFNELYDAYDELVVKICGAQILVQENDWPVRPLEYAAILYFGAVVVFDEHTWLFSGTEDNLLDNFWTNEAGERLSLMSFLMKVHNSGTYCSVVRFPWQ</sequence>
<organism evidence="1">
    <name type="scientific">Siphoviridae sp. ctLfk13</name>
    <dbReference type="NCBI Taxonomy" id="2826251"/>
    <lineage>
        <taxon>Viruses</taxon>
        <taxon>Duplodnaviria</taxon>
        <taxon>Heunggongvirae</taxon>
        <taxon>Uroviricota</taxon>
        <taxon>Caudoviricetes</taxon>
    </lineage>
</organism>
<protein>
    <submittedName>
        <fullName evidence="1">Uncharacterized protein</fullName>
    </submittedName>
</protein>
<evidence type="ECO:0000313" key="1">
    <source>
        <dbReference type="EMBL" id="DAD88417.1"/>
    </source>
</evidence>